<dbReference type="EMBL" id="JANEYG010000027">
    <property type="protein sequence ID" value="KAJ8918293.1"/>
    <property type="molecule type" value="Genomic_DNA"/>
</dbReference>
<accession>A0AAV8VVI6</accession>
<keyword evidence="2" id="KW-0722">Serine protease inhibitor</keyword>
<evidence type="ECO:0000256" key="2">
    <source>
        <dbReference type="ARBA" id="ARBA00022900"/>
    </source>
</evidence>
<dbReference type="InterPro" id="IPR000215">
    <property type="entry name" value="Serpin_fam"/>
</dbReference>
<protein>
    <recommendedName>
        <fullName evidence="4">Serpin domain-containing protein</fullName>
    </recommendedName>
</protein>
<dbReference type="InterPro" id="IPR023796">
    <property type="entry name" value="Serpin_dom"/>
</dbReference>
<comment type="similarity">
    <text evidence="3">Belongs to the serpin family.</text>
</comment>
<dbReference type="SMART" id="SM00093">
    <property type="entry name" value="SERPIN"/>
    <property type="match status" value="1"/>
</dbReference>
<keyword evidence="1" id="KW-0646">Protease inhibitor</keyword>
<dbReference type="GO" id="GO:0005615">
    <property type="term" value="C:extracellular space"/>
    <property type="evidence" value="ECO:0007669"/>
    <property type="project" value="InterPro"/>
</dbReference>
<dbReference type="PANTHER" id="PTHR11461">
    <property type="entry name" value="SERINE PROTEASE INHIBITOR, SERPIN"/>
    <property type="match status" value="1"/>
</dbReference>
<comment type="caution">
    <text evidence="5">The sequence shown here is derived from an EMBL/GenBank/DDBJ whole genome shotgun (WGS) entry which is preliminary data.</text>
</comment>
<dbReference type="Proteomes" id="UP001159042">
    <property type="component" value="Unassembled WGS sequence"/>
</dbReference>
<gene>
    <name evidence="5" type="ORF">NQ315_014163</name>
</gene>
<organism evidence="5 6">
    <name type="scientific">Exocentrus adspersus</name>
    <dbReference type="NCBI Taxonomy" id="1586481"/>
    <lineage>
        <taxon>Eukaryota</taxon>
        <taxon>Metazoa</taxon>
        <taxon>Ecdysozoa</taxon>
        <taxon>Arthropoda</taxon>
        <taxon>Hexapoda</taxon>
        <taxon>Insecta</taxon>
        <taxon>Pterygota</taxon>
        <taxon>Neoptera</taxon>
        <taxon>Endopterygota</taxon>
        <taxon>Coleoptera</taxon>
        <taxon>Polyphaga</taxon>
        <taxon>Cucujiformia</taxon>
        <taxon>Chrysomeloidea</taxon>
        <taxon>Cerambycidae</taxon>
        <taxon>Lamiinae</taxon>
        <taxon>Acanthocinini</taxon>
        <taxon>Exocentrus</taxon>
    </lineage>
</organism>
<reference evidence="5 6" key="1">
    <citation type="journal article" date="2023" name="Insect Mol. Biol.">
        <title>Genome sequencing provides insights into the evolution of gene families encoding plant cell wall-degrading enzymes in longhorned beetles.</title>
        <authorList>
            <person name="Shin N.R."/>
            <person name="Okamura Y."/>
            <person name="Kirsch R."/>
            <person name="Pauchet Y."/>
        </authorList>
    </citation>
    <scope>NUCLEOTIDE SEQUENCE [LARGE SCALE GENOMIC DNA]</scope>
    <source>
        <strain evidence="5">EAD_L_NR</strain>
    </source>
</reference>
<dbReference type="Pfam" id="PF00079">
    <property type="entry name" value="Serpin"/>
    <property type="match status" value="1"/>
</dbReference>
<evidence type="ECO:0000313" key="6">
    <source>
        <dbReference type="Proteomes" id="UP001159042"/>
    </source>
</evidence>
<sequence>MITKLFLNRNKSDVYAAYKTDKFITQVLARSAPYEFTNANKIYVSDVIPVRDCVVDDFPEELEKTDFRTNPDGARLSINNWVENTTHHMIKNLLPPGTIDETTDLVLVNAAYFKGIWEHKFNPDLTKQEIFYVSPSKQIMVDMMHIEETFRHDVSETLGAHILELPYKGDNISMFILLPPFASTEDSIEATLKNLTLENFRSVVENDNLISRTVQVSLPKFSLETTIELSPILEKLGVGNLFKGDADFSSLTPKKISVGEGIHKARIDINEHGAQAAAATALFSWRMMSDDLPIPFICNRPFIYVLEYMGVGDLFQPTSDLSTLSEKKVSLGDALHKAKIEVNEEGTKAAAATVLFSFRSSRPVEPAQFICNHPFIYIIYEKVEKTVLFAVILRNTIIFLFILSR</sequence>
<evidence type="ECO:0000259" key="4">
    <source>
        <dbReference type="SMART" id="SM00093"/>
    </source>
</evidence>
<dbReference type="InterPro" id="IPR023795">
    <property type="entry name" value="Serpin_CS"/>
</dbReference>
<dbReference type="AlphaFoldDB" id="A0AAV8VVI6"/>
<dbReference type="Gene3D" id="2.30.39.10">
    <property type="entry name" value="Alpha-1-antitrypsin, domain 1"/>
    <property type="match status" value="1"/>
</dbReference>
<dbReference type="PROSITE" id="PS00284">
    <property type="entry name" value="SERPIN"/>
    <property type="match status" value="1"/>
</dbReference>
<dbReference type="InterPro" id="IPR042178">
    <property type="entry name" value="Serpin_sf_1"/>
</dbReference>
<feature type="domain" description="Serpin" evidence="4">
    <location>
        <begin position="3"/>
        <end position="317"/>
    </location>
</feature>
<keyword evidence="6" id="KW-1185">Reference proteome</keyword>
<proteinExistence type="inferred from homology"/>
<evidence type="ECO:0000313" key="5">
    <source>
        <dbReference type="EMBL" id="KAJ8918293.1"/>
    </source>
</evidence>
<dbReference type="CDD" id="cd19594">
    <property type="entry name" value="serpin_crustaceans_chelicerates_insects"/>
    <property type="match status" value="1"/>
</dbReference>
<evidence type="ECO:0000256" key="3">
    <source>
        <dbReference type="RuleBase" id="RU000411"/>
    </source>
</evidence>
<dbReference type="Gene3D" id="3.30.497.10">
    <property type="entry name" value="Antithrombin, subunit I, domain 2"/>
    <property type="match status" value="2"/>
</dbReference>
<evidence type="ECO:0000256" key="1">
    <source>
        <dbReference type="ARBA" id="ARBA00022690"/>
    </source>
</evidence>
<dbReference type="InterPro" id="IPR036186">
    <property type="entry name" value="Serpin_sf"/>
</dbReference>
<dbReference type="SUPFAM" id="SSF56574">
    <property type="entry name" value="Serpins"/>
    <property type="match status" value="2"/>
</dbReference>
<dbReference type="InterPro" id="IPR042185">
    <property type="entry name" value="Serpin_sf_2"/>
</dbReference>
<dbReference type="PANTHER" id="PTHR11461:SF278">
    <property type="entry name" value="SERINE PROTEASE INHIBITOR 88EA"/>
    <property type="match status" value="1"/>
</dbReference>
<dbReference type="GO" id="GO:0004867">
    <property type="term" value="F:serine-type endopeptidase inhibitor activity"/>
    <property type="evidence" value="ECO:0007669"/>
    <property type="project" value="UniProtKB-KW"/>
</dbReference>
<name>A0AAV8VVI6_9CUCU</name>